<dbReference type="Proteomes" id="UP000759131">
    <property type="component" value="Unassembled WGS sequence"/>
</dbReference>
<organism evidence="1">
    <name type="scientific">Medioppia subpectinata</name>
    <dbReference type="NCBI Taxonomy" id="1979941"/>
    <lineage>
        <taxon>Eukaryota</taxon>
        <taxon>Metazoa</taxon>
        <taxon>Ecdysozoa</taxon>
        <taxon>Arthropoda</taxon>
        <taxon>Chelicerata</taxon>
        <taxon>Arachnida</taxon>
        <taxon>Acari</taxon>
        <taxon>Acariformes</taxon>
        <taxon>Sarcoptiformes</taxon>
        <taxon>Oribatida</taxon>
        <taxon>Brachypylina</taxon>
        <taxon>Oppioidea</taxon>
        <taxon>Oppiidae</taxon>
        <taxon>Medioppia</taxon>
    </lineage>
</organism>
<reference evidence="1" key="1">
    <citation type="submission" date="2020-11" db="EMBL/GenBank/DDBJ databases">
        <authorList>
            <person name="Tran Van P."/>
        </authorList>
    </citation>
    <scope>NUCLEOTIDE SEQUENCE</scope>
</reference>
<dbReference type="EMBL" id="OC855149">
    <property type="protein sequence ID" value="CAD7621341.1"/>
    <property type="molecule type" value="Genomic_DNA"/>
</dbReference>
<gene>
    <name evidence="1" type="ORF">OSB1V03_LOCUS1813</name>
</gene>
<proteinExistence type="predicted"/>
<accession>A0A7R9PVF7</accession>
<dbReference type="EMBL" id="CAJPIZ010000574">
    <property type="protein sequence ID" value="CAG2101771.1"/>
    <property type="molecule type" value="Genomic_DNA"/>
</dbReference>
<evidence type="ECO:0000313" key="1">
    <source>
        <dbReference type="EMBL" id="CAD7621341.1"/>
    </source>
</evidence>
<keyword evidence="2" id="KW-1185">Reference proteome</keyword>
<name>A0A7R9PVF7_9ACAR</name>
<evidence type="ECO:0000313" key="2">
    <source>
        <dbReference type="Proteomes" id="UP000759131"/>
    </source>
</evidence>
<sequence length="279" mass="33552">MKDTEWEKHPLLYVVASTFVISPERNELDQLDHDGPYVYRGKQCLQISLQMTTKFLRRMICSDLQSFNTKSNDKIHECLHYYPIISNTYNIINEIDLKRESILDQLVANKTYIMMNTCHPCTRPVNPILVPNLRQFEITNKETIDWETDGREVVSESPTAMRLDFKRNRNPRAYTHLTVIRRHKMAKHKRRKWRKKMLAFIKKKYLRRNIKKEKVFRAELLAHIKEAEDFDAEKYVHNILHTIDNMPKEDTREAKLERIQDLIRKNRRETNLIKPKFQD</sequence>
<dbReference type="AlphaFoldDB" id="A0A7R9PVF7"/>
<dbReference type="OrthoDB" id="6423950at2759"/>
<evidence type="ECO:0008006" key="3">
    <source>
        <dbReference type="Google" id="ProtNLM"/>
    </source>
</evidence>
<protein>
    <recommendedName>
        <fullName evidence="3">Mitochondrial mRNA-processing protein COX24 C-terminal domain-containing protein</fullName>
    </recommendedName>
</protein>